<dbReference type="InterPro" id="IPR008217">
    <property type="entry name" value="Ccc1_fam"/>
</dbReference>
<gene>
    <name evidence="6" type="ORF">HMPREF9237_00435</name>
</gene>
<dbReference type="GO" id="GO:0005384">
    <property type="term" value="F:manganese ion transmembrane transporter activity"/>
    <property type="evidence" value="ECO:0007669"/>
    <property type="project" value="InterPro"/>
</dbReference>
<name>S2VPC5_9ACTO</name>
<evidence type="ECO:0008006" key="8">
    <source>
        <dbReference type="Google" id="ProtNLM"/>
    </source>
</evidence>
<keyword evidence="3 5" id="KW-1133">Transmembrane helix</keyword>
<reference evidence="6 7" key="1">
    <citation type="submission" date="2013-05" db="EMBL/GenBank/DDBJ databases">
        <title>The Genome Sequence of Actinobaculum schaalii FB123-CNA2.</title>
        <authorList>
            <consortium name="The Broad Institute Genomics Platform"/>
            <person name="Earl A."/>
            <person name="Ward D."/>
            <person name="Feldgarden M."/>
            <person name="Gevers D."/>
            <person name="Saerens B."/>
            <person name="Vaneechoutte M."/>
            <person name="Walker B."/>
            <person name="Young S."/>
            <person name="Zeng Q."/>
            <person name="Gargeya S."/>
            <person name="Fitzgerald M."/>
            <person name="Haas B."/>
            <person name="Abouelleil A."/>
            <person name="Allen A.W."/>
            <person name="Alvarado L."/>
            <person name="Arachchi H.M."/>
            <person name="Berlin A.M."/>
            <person name="Chapman S.B."/>
            <person name="Gainer-Dewar J."/>
            <person name="Goldberg J."/>
            <person name="Griggs A."/>
            <person name="Gujja S."/>
            <person name="Hansen M."/>
            <person name="Howarth C."/>
            <person name="Imamovic A."/>
            <person name="Ireland A."/>
            <person name="Larimer J."/>
            <person name="McCowan C."/>
            <person name="Murphy C."/>
            <person name="Pearson M."/>
            <person name="Poon T.W."/>
            <person name="Priest M."/>
            <person name="Roberts A."/>
            <person name="Saif S."/>
            <person name="Shea T."/>
            <person name="Sisk P."/>
            <person name="Sykes S."/>
            <person name="Wortman J."/>
            <person name="Nusbaum C."/>
            <person name="Birren B."/>
        </authorList>
    </citation>
    <scope>NUCLEOTIDE SEQUENCE [LARGE SCALE GENOMIC DNA]</scope>
    <source>
        <strain evidence="6 7">FB123-CNA-2</strain>
    </source>
</reference>
<comment type="caution">
    <text evidence="6">The sequence shown here is derived from an EMBL/GenBank/DDBJ whole genome shotgun (WGS) entry which is preliminary data.</text>
</comment>
<feature type="transmembrane region" description="Helical" evidence="5">
    <location>
        <begin position="143"/>
        <end position="166"/>
    </location>
</feature>
<feature type="transmembrane region" description="Helical" evidence="5">
    <location>
        <begin position="70"/>
        <end position="88"/>
    </location>
</feature>
<evidence type="ECO:0000256" key="5">
    <source>
        <dbReference type="SAM" id="Phobius"/>
    </source>
</evidence>
<keyword evidence="7" id="KW-1185">Reference proteome</keyword>
<dbReference type="GO" id="GO:0030026">
    <property type="term" value="P:intracellular manganese ion homeostasis"/>
    <property type="evidence" value="ECO:0007669"/>
    <property type="project" value="InterPro"/>
</dbReference>
<evidence type="ECO:0000256" key="3">
    <source>
        <dbReference type="ARBA" id="ARBA00022989"/>
    </source>
</evidence>
<feature type="transmembrane region" description="Helical" evidence="5">
    <location>
        <begin position="206"/>
        <end position="225"/>
    </location>
</feature>
<feature type="transmembrane region" description="Helical" evidence="5">
    <location>
        <begin position="172"/>
        <end position="194"/>
    </location>
</feature>
<dbReference type="Proteomes" id="UP000014393">
    <property type="component" value="Unassembled WGS sequence"/>
</dbReference>
<dbReference type="PANTHER" id="PTHR31851">
    <property type="entry name" value="FE(2+)/MN(2+) TRANSPORTER PCL1"/>
    <property type="match status" value="1"/>
</dbReference>
<proteinExistence type="predicted"/>
<evidence type="ECO:0000313" key="7">
    <source>
        <dbReference type="Proteomes" id="UP000014393"/>
    </source>
</evidence>
<evidence type="ECO:0000313" key="6">
    <source>
        <dbReference type="EMBL" id="EPD27875.1"/>
    </source>
</evidence>
<feature type="transmembrane region" description="Helical" evidence="5">
    <location>
        <begin position="42"/>
        <end position="64"/>
    </location>
</feature>
<evidence type="ECO:0000256" key="4">
    <source>
        <dbReference type="ARBA" id="ARBA00023136"/>
    </source>
</evidence>
<accession>S2VPC5</accession>
<dbReference type="EMBL" id="AGWM01000004">
    <property type="protein sequence ID" value="EPD27875.1"/>
    <property type="molecule type" value="Genomic_DNA"/>
</dbReference>
<dbReference type="GO" id="GO:0012505">
    <property type="term" value="C:endomembrane system"/>
    <property type="evidence" value="ECO:0007669"/>
    <property type="project" value="UniProtKB-SubCell"/>
</dbReference>
<evidence type="ECO:0000256" key="1">
    <source>
        <dbReference type="ARBA" id="ARBA00004127"/>
    </source>
</evidence>
<dbReference type="HOGENOM" id="CLU_038957_3_1_11"/>
<sequence>MEKCAIEACEFKHGDMGRLEMSDTMAGIPGVLGIEAMNRLRAGVLGANDGIVSVAAVVIAMGGARASSTAILLAGLAALIGGAVSMALGEYISVSSQRDAELDALRRRAGVTSRASVARCADVACRSAVAGGPATERDIVSPFGAAFSSFFSFLAGGAVPFAASLLAPLGAIAPICFVVTVAALALTGWIAAWIGQVPPLRPTLRTAAGGTLGLALTFGIGALFGQVV</sequence>
<comment type="subcellular location">
    <subcellularLocation>
        <location evidence="1">Endomembrane system</location>
        <topology evidence="1">Multi-pass membrane protein</topology>
    </subcellularLocation>
</comment>
<dbReference type="PATRIC" id="fig|883067.3.peg.435"/>
<keyword evidence="2 5" id="KW-0812">Transmembrane</keyword>
<dbReference type="eggNOG" id="COG1814">
    <property type="taxonomic scope" value="Bacteria"/>
</dbReference>
<dbReference type="Pfam" id="PF01988">
    <property type="entry name" value="VIT1"/>
    <property type="match status" value="2"/>
</dbReference>
<organism evidence="6 7">
    <name type="scientific">Actinotignum schaalii FB123-CNA-2</name>
    <dbReference type="NCBI Taxonomy" id="883067"/>
    <lineage>
        <taxon>Bacteria</taxon>
        <taxon>Bacillati</taxon>
        <taxon>Actinomycetota</taxon>
        <taxon>Actinomycetes</taxon>
        <taxon>Actinomycetales</taxon>
        <taxon>Actinomycetaceae</taxon>
        <taxon>Actinotignum</taxon>
    </lineage>
</organism>
<keyword evidence="4 5" id="KW-0472">Membrane</keyword>
<dbReference type="AlphaFoldDB" id="S2VPC5"/>
<evidence type="ECO:0000256" key="2">
    <source>
        <dbReference type="ARBA" id="ARBA00022692"/>
    </source>
</evidence>
<protein>
    <recommendedName>
        <fullName evidence="8">TIGR00267 family protein</fullName>
    </recommendedName>
</protein>